<keyword evidence="2" id="KW-1185">Reference proteome</keyword>
<dbReference type="RefSeq" id="WP_088385795.1">
    <property type="nucleotide sequence ID" value="NZ_NIOF01000006.1"/>
</dbReference>
<proteinExistence type="predicted"/>
<name>A0A246J9L9_9BURK</name>
<reference evidence="1 2" key="1">
    <citation type="journal article" date="2008" name="Int. J. Syst. Evol. Microbiol.">
        <title>Description of Roseateles aquatilis sp. nov. and Roseateles terrae sp. nov., in the class Betaproteobacteria, and emended description of the genus Roseateles.</title>
        <authorList>
            <person name="Gomila M."/>
            <person name="Bowien B."/>
            <person name="Falsen E."/>
            <person name="Moore E.R."/>
            <person name="Lalucat J."/>
        </authorList>
    </citation>
    <scope>NUCLEOTIDE SEQUENCE [LARGE SCALE GENOMIC DNA]</scope>
    <source>
        <strain evidence="1 2">CCUG 48205</strain>
    </source>
</reference>
<dbReference type="AlphaFoldDB" id="A0A246J9L9"/>
<organism evidence="1 2">
    <name type="scientific">Roseateles aquatilis</name>
    <dbReference type="NCBI Taxonomy" id="431061"/>
    <lineage>
        <taxon>Bacteria</taxon>
        <taxon>Pseudomonadati</taxon>
        <taxon>Pseudomonadota</taxon>
        <taxon>Betaproteobacteria</taxon>
        <taxon>Burkholderiales</taxon>
        <taxon>Sphaerotilaceae</taxon>
        <taxon>Roseateles</taxon>
    </lineage>
</organism>
<dbReference type="OrthoDB" id="9165434at2"/>
<protein>
    <submittedName>
        <fullName evidence="1">Uncharacterized protein</fullName>
    </submittedName>
</protein>
<dbReference type="EMBL" id="NIOF01000006">
    <property type="protein sequence ID" value="OWQ88908.1"/>
    <property type="molecule type" value="Genomic_DNA"/>
</dbReference>
<evidence type="ECO:0000313" key="1">
    <source>
        <dbReference type="EMBL" id="OWQ88908.1"/>
    </source>
</evidence>
<sequence>MLLQAAPLPAEDLCTLQRWLAGTTALRPGEARHLLERALDRGQLLGEPALHCRAVKARIAGDANWAPMGFRLVLD</sequence>
<accession>A0A246J9L9</accession>
<comment type="caution">
    <text evidence="1">The sequence shown here is derived from an EMBL/GenBank/DDBJ whole genome shotgun (WGS) entry which is preliminary data.</text>
</comment>
<evidence type="ECO:0000313" key="2">
    <source>
        <dbReference type="Proteomes" id="UP000197468"/>
    </source>
</evidence>
<dbReference type="Proteomes" id="UP000197468">
    <property type="component" value="Unassembled WGS sequence"/>
</dbReference>
<gene>
    <name evidence="1" type="ORF">CDN99_15660</name>
</gene>